<dbReference type="RefSeq" id="WP_370717182.1">
    <property type="nucleotide sequence ID" value="NZ_JBGGTQ010000001.1"/>
</dbReference>
<keyword evidence="4" id="KW-0732">Signal</keyword>
<evidence type="ECO:0000256" key="4">
    <source>
        <dbReference type="ARBA" id="ARBA00022729"/>
    </source>
</evidence>
<dbReference type="SUPFAM" id="SSF51445">
    <property type="entry name" value="(Trans)glycosidases"/>
    <property type="match status" value="1"/>
</dbReference>
<keyword evidence="5" id="KW-0378">Hydrolase</keyword>
<dbReference type="SMART" id="SM00812">
    <property type="entry name" value="Alpha_L_fucos"/>
    <property type="match status" value="1"/>
</dbReference>
<dbReference type="InterPro" id="IPR000933">
    <property type="entry name" value="Glyco_hydro_29"/>
</dbReference>
<evidence type="ECO:0000256" key="1">
    <source>
        <dbReference type="ARBA" id="ARBA00004071"/>
    </source>
</evidence>
<dbReference type="InterPro" id="IPR017853">
    <property type="entry name" value="GH"/>
</dbReference>
<proteinExistence type="inferred from homology"/>
<dbReference type="InterPro" id="IPR016286">
    <property type="entry name" value="FUC_metazoa-typ"/>
</dbReference>
<dbReference type="EMBL" id="JBGGTQ010000001">
    <property type="protein sequence ID" value="MEZ0491155.1"/>
    <property type="molecule type" value="Genomic_DNA"/>
</dbReference>
<dbReference type="Pfam" id="PF01120">
    <property type="entry name" value="Alpha_L_fucos"/>
    <property type="match status" value="1"/>
</dbReference>
<dbReference type="EC" id="3.2.1.51" evidence="3"/>
<evidence type="ECO:0000256" key="3">
    <source>
        <dbReference type="ARBA" id="ARBA00012662"/>
    </source>
</evidence>
<dbReference type="PANTHER" id="PTHR10030">
    <property type="entry name" value="ALPHA-L-FUCOSIDASE"/>
    <property type="match status" value="1"/>
</dbReference>
<keyword evidence="6" id="KW-0326">Glycosidase</keyword>
<name>A0ABV4HZC5_9ACTN</name>
<comment type="similarity">
    <text evidence="2">Belongs to the glycosyl hydrolase 29 family.</text>
</comment>
<accession>A0ABV4HZC5</accession>
<feature type="domain" description="Glycoside hydrolase family 29 N-terminal" evidence="7">
    <location>
        <begin position="97"/>
        <end position="146"/>
    </location>
</feature>
<evidence type="ECO:0000256" key="6">
    <source>
        <dbReference type="ARBA" id="ARBA00023295"/>
    </source>
</evidence>
<comment type="function">
    <text evidence="1">Alpha-L-fucosidase is responsible for hydrolyzing the alpha-1,6-linked fucose joined to the reducing-end N-acetylglucosamine of the carbohydrate moieties of glycoproteins.</text>
</comment>
<protein>
    <recommendedName>
        <fullName evidence="3">alpha-L-fucosidase</fullName>
        <ecNumber evidence="3">3.2.1.51</ecNumber>
    </recommendedName>
</protein>
<reference evidence="8 9" key="1">
    <citation type="submission" date="2024-07" db="EMBL/GenBank/DDBJ databases">
        <authorList>
            <person name="Thanompreechachai J."/>
            <person name="Duangmal K."/>
        </authorList>
    </citation>
    <scope>NUCLEOTIDE SEQUENCE [LARGE SCALE GENOMIC DNA]</scope>
    <source>
        <strain evidence="8 9">TBRC 1896</strain>
    </source>
</reference>
<dbReference type="InterPro" id="IPR057739">
    <property type="entry name" value="Glyco_hydro_29_N"/>
</dbReference>
<evidence type="ECO:0000256" key="2">
    <source>
        <dbReference type="ARBA" id="ARBA00007951"/>
    </source>
</evidence>
<keyword evidence="9" id="KW-1185">Reference proteome</keyword>
<dbReference type="Gene3D" id="3.20.20.80">
    <property type="entry name" value="Glycosidases"/>
    <property type="match status" value="2"/>
</dbReference>
<dbReference type="PRINTS" id="PR00741">
    <property type="entry name" value="GLHYDRLASE29"/>
</dbReference>
<comment type="caution">
    <text evidence="8">The sequence shown here is derived from an EMBL/GenBank/DDBJ whole genome shotgun (WGS) entry which is preliminary data.</text>
</comment>
<evidence type="ECO:0000313" key="8">
    <source>
        <dbReference type="EMBL" id="MEZ0491155.1"/>
    </source>
</evidence>
<organism evidence="8 9">
    <name type="scientific">Kineococcus mangrovi</name>
    <dbReference type="NCBI Taxonomy" id="1660183"/>
    <lineage>
        <taxon>Bacteria</taxon>
        <taxon>Bacillati</taxon>
        <taxon>Actinomycetota</taxon>
        <taxon>Actinomycetes</taxon>
        <taxon>Kineosporiales</taxon>
        <taxon>Kineosporiaceae</taxon>
        <taxon>Kineococcus</taxon>
    </lineage>
</organism>
<sequence length="254" mass="27992">MEQQARQHGAPDVATLNAGRDMARYRDHLHGQVRELLTRYGRISHLFFDFSYADDDHEPGAWNGKGAQDWGSEELLATVRELQPAIVVNDRDELREKPADLLVRMLVDGVSKGGNLLLNVGPNARGRFSPSAARTLDAIAGWMELHARSVHGTGPAQAGIATSADARLTQRGDRLYVHLFAWPLRHLHVTGLAGRVEHAQLLDDASEVRFTEADPSVRAYGTGMGRLPAGTTTFELPVVRPDVLVPVVEVFLRR</sequence>
<dbReference type="Proteomes" id="UP001566476">
    <property type="component" value="Unassembled WGS sequence"/>
</dbReference>
<evidence type="ECO:0000256" key="5">
    <source>
        <dbReference type="ARBA" id="ARBA00022801"/>
    </source>
</evidence>
<dbReference type="PANTHER" id="PTHR10030:SF37">
    <property type="entry name" value="ALPHA-L-FUCOSIDASE-RELATED"/>
    <property type="match status" value="1"/>
</dbReference>
<evidence type="ECO:0000313" key="9">
    <source>
        <dbReference type="Proteomes" id="UP001566476"/>
    </source>
</evidence>
<gene>
    <name evidence="8" type="ORF">AB2L28_02750</name>
</gene>
<evidence type="ECO:0000259" key="7">
    <source>
        <dbReference type="Pfam" id="PF01120"/>
    </source>
</evidence>